<dbReference type="OrthoDB" id="9991317at2759"/>
<organism evidence="2 3">
    <name type="scientific">Cyclocybe aegerita</name>
    <name type="common">Black poplar mushroom</name>
    <name type="synonym">Agrocybe aegerita</name>
    <dbReference type="NCBI Taxonomy" id="1973307"/>
    <lineage>
        <taxon>Eukaryota</taxon>
        <taxon>Fungi</taxon>
        <taxon>Dikarya</taxon>
        <taxon>Basidiomycota</taxon>
        <taxon>Agaricomycotina</taxon>
        <taxon>Agaricomycetes</taxon>
        <taxon>Agaricomycetidae</taxon>
        <taxon>Agaricales</taxon>
        <taxon>Agaricineae</taxon>
        <taxon>Bolbitiaceae</taxon>
        <taxon>Cyclocybe</taxon>
    </lineage>
</organism>
<reference evidence="2 3" key="1">
    <citation type="submission" date="2020-01" db="EMBL/GenBank/DDBJ databases">
        <authorList>
            <person name="Gupta K D."/>
        </authorList>
    </citation>
    <scope>NUCLEOTIDE SEQUENCE [LARGE SCALE GENOMIC DNA]</scope>
</reference>
<evidence type="ECO:0000313" key="2">
    <source>
        <dbReference type="EMBL" id="CAA7267016.1"/>
    </source>
</evidence>
<feature type="domain" description="CHAT" evidence="1">
    <location>
        <begin position="19"/>
        <end position="137"/>
    </location>
</feature>
<dbReference type="Pfam" id="PF12770">
    <property type="entry name" value="CHAT"/>
    <property type="match status" value="1"/>
</dbReference>
<keyword evidence="3" id="KW-1185">Reference proteome</keyword>
<protein>
    <recommendedName>
        <fullName evidence="1">CHAT domain-containing protein</fullName>
    </recommendedName>
</protein>
<dbReference type="AlphaFoldDB" id="A0A8S0WVT9"/>
<evidence type="ECO:0000259" key="1">
    <source>
        <dbReference type="Pfam" id="PF12770"/>
    </source>
</evidence>
<proteinExistence type="predicted"/>
<dbReference type="Proteomes" id="UP000467700">
    <property type="component" value="Unassembled WGS sequence"/>
</dbReference>
<gene>
    <name evidence="2" type="ORF">AAE3_LOCUS9374</name>
</gene>
<dbReference type="InterPro" id="IPR024983">
    <property type="entry name" value="CHAT_dom"/>
</dbReference>
<evidence type="ECO:0000313" key="3">
    <source>
        <dbReference type="Proteomes" id="UP000467700"/>
    </source>
</evidence>
<accession>A0A8S0WVT9</accession>
<comment type="caution">
    <text evidence="2">The sequence shown here is derived from an EMBL/GenBank/DDBJ whole genome shotgun (WGS) entry which is preliminary data.</text>
</comment>
<name>A0A8S0WVT9_CYCAE</name>
<dbReference type="EMBL" id="CACVBS010000057">
    <property type="protein sequence ID" value="CAA7267016.1"/>
    <property type="molecule type" value="Genomic_DNA"/>
</dbReference>
<sequence>MTLGERDIEVCVLEGDADMIAQVKEETGEHSWVHFACHGVQKIIEPLNSGFHLHDGLLQLRLHDIMLLNLARAGHAFLSACQTSTGDGRLRDEVVHLAARMLAVGYRGVVATMWSMQDQYGPEIASNFYSHLLDNAELTTNGGPSAHQLSASGAARALDFGMQKLREKLGGGRELFWRRCTMFTLKFDLDFALPWKLLKDRPNGASITTE</sequence>